<name>X0W8L5_9ZZZZ</name>
<protein>
    <recommendedName>
        <fullName evidence="2">PilC beta-propeller domain-containing protein</fullName>
    </recommendedName>
</protein>
<comment type="caution">
    <text evidence="1">The sequence shown here is derived from an EMBL/GenBank/DDBJ whole genome shotgun (WGS) entry which is preliminary data.</text>
</comment>
<sequence length="262" mass="28878">SYTNTPGGTPGYDTYNPGEDTMGRGIFVVDAANGSLVFSATYGTSDVTTGTEQKYTDMKYCFPADPSVIALSKEKLVIYSADIYGQIWKITYDYYDPSPAARWKVKLIFKSNPGSDLASGDTNIAGAHDNIADQGRKTFYSPDVSFFGTCWTRRPVLYFGTGDRAHPRYTMISNRFYVVADYNSITKETDLLNLTCDELDDQADADGDGVLELIPPDDDDAIRKMDLKAILSNLVPGSPCRGFYRVLDKQGDCTDETISHEG</sequence>
<gene>
    <name evidence="1" type="ORF">S01H1_48259</name>
</gene>
<dbReference type="AlphaFoldDB" id="X0W8L5"/>
<organism evidence="1">
    <name type="scientific">marine sediment metagenome</name>
    <dbReference type="NCBI Taxonomy" id="412755"/>
    <lineage>
        <taxon>unclassified sequences</taxon>
        <taxon>metagenomes</taxon>
        <taxon>ecological metagenomes</taxon>
    </lineage>
</organism>
<proteinExistence type="predicted"/>
<evidence type="ECO:0000313" key="1">
    <source>
        <dbReference type="EMBL" id="GAG27309.1"/>
    </source>
</evidence>
<dbReference type="EMBL" id="BARS01030982">
    <property type="protein sequence ID" value="GAG27309.1"/>
    <property type="molecule type" value="Genomic_DNA"/>
</dbReference>
<evidence type="ECO:0008006" key="2">
    <source>
        <dbReference type="Google" id="ProtNLM"/>
    </source>
</evidence>
<accession>X0W8L5</accession>
<reference evidence="1" key="1">
    <citation type="journal article" date="2014" name="Front. Microbiol.">
        <title>High frequency of phylogenetically diverse reductive dehalogenase-homologous genes in deep subseafloor sedimentary metagenomes.</title>
        <authorList>
            <person name="Kawai M."/>
            <person name="Futagami T."/>
            <person name="Toyoda A."/>
            <person name="Takaki Y."/>
            <person name="Nishi S."/>
            <person name="Hori S."/>
            <person name="Arai W."/>
            <person name="Tsubouchi T."/>
            <person name="Morono Y."/>
            <person name="Uchiyama I."/>
            <person name="Ito T."/>
            <person name="Fujiyama A."/>
            <person name="Inagaki F."/>
            <person name="Takami H."/>
        </authorList>
    </citation>
    <scope>NUCLEOTIDE SEQUENCE</scope>
    <source>
        <strain evidence="1">Expedition CK06-06</strain>
    </source>
</reference>
<feature type="non-terminal residue" evidence="1">
    <location>
        <position position="262"/>
    </location>
</feature>
<feature type="non-terminal residue" evidence="1">
    <location>
        <position position="1"/>
    </location>
</feature>